<proteinExistence type="predicted"/>
<organism evidence="2">
    <name type="scientific">Schistocephalus solidus</name>
    <name type="common">Tapeworm</name>
    <dbReference type="NCBI Taxonomy" id="70667"/>
    <lineage>
        <taxon>Eukaryota</taxon>
        <taxon>Metazoa</taxon>
        <taxon>Spiralia</taxon>
        <taxon>Lophotrochozoa</taxon>
        <taxon>Platyhelminthes</taxon>
        <taxon>Cestoda</taxon>
        <taxon>Eucestoda</taxon>
        <taxon>Diphyllobothriidea</taxon>
        <taxon>Diphyllobothriidae</taxon>
        <taxon>Schistocephalus</taxon>
    </lineage>
</organism>
<dbReference type="EMBL" id="GEEE01005911">
    <property type="protein sequence ID" value="JAP57314.1"/>
    <property type="molecule type" value="Transcribed_RNA"/>
</dbReference>
<dbReference type="AlphaFoldDB" id="A0A0X3PZV8"/>
<accession>A0A0X3PZV8</accession>
<feature type="non-terminal residue" evidence="2">
    <location>
        <position position="1"/>
    </location>
</feature>
<feature type="compositionally biased region" description="Basic and acidic residues" evidence="1">
    <location>
        <begin position="442"/>
        <end position="460"/>
    </location>
</feature>
<feature type="region of interest" description="Disordered" evidence="1">
    <location>
        <begin position="122"/>
        <end position="144"/>
    </location>
</feature>
<reference evidence="2" key="1">
    <citation type="submission" date="2016-01" db="EMBL/GenBank/DDBJ databases">
        <title>Reference transcriptome for the parasite Schistocephalus solidus: insights into the molecular evolution of parasitism.</title>
        <authorList>
            <person name="Hebert F.O."/>
            <person name="Grambauer S."/>
            <person name="Barber I."/>
            <person name="Landry C.R."/>
            <person name="Aubin-Horth N."/>
        </authorList>
    </citation>
    <scope>NUCLEOTIDE SEQUENCE</scope>
</reference>
<feature type="region of interest" description="Disordered" evidence="1">
    <location>
        <begin position="43"/>
        <end position="69"/>
    </location>
</feature>
<name>A0A0X3PZV8_SCHSO</name>
<gene>
    <name evidence="2" type="ORF">TR88090</name>
</gene>
<feature type="region of interest" description="Disordered" evidence="1">
    <location>
        <begin position="397"/>
        <end position="486"/>
    </location>
</feature>
<feature type="compositionally biased region" description="Low complexity" evidence="1">
    <location>
        <begin position="419"/>
        <end position="429"/>
    </location>
</feature>
<feature type="compositionally biased region" description="Polar residues" evidence="1">
    <location>
        <begin position="44"/>
        <end position="69"/>
    </location>
</feature>
<feature type="region of interest" description="Disordered" evidence="1">
    <location>
        <begin position="695"/>
        <end position="714"/>
    </location>
</feature>
<evidence type="ECO:0000256" key="1">
    <source>
        <dbReference type="SAM" id="MobiDB-lite"/>
    </source>
</evidence>
<protein>
    <submittedName>
        <fullName evidence="2">Uncharacterized protein</fullName>
    </submittedName>
</protein>
<sequence length="714" mass="75683">RSVLTGRLDQRVEGVTSITSTVADAIIIPPALGDRLKVSPSPLTPLQNVQSQQPKESATVDLNPSSSAGQTFSDRLRRLADIVTSLGLALGPRRLAGPLSNDERSIRGLQASKSASNLLAVNGAAEDSSSSQHPQHCDSPAPASCDAEDLGLVPGLPVQTTGWQRWLSSVASTTSISQLHLLTRALERAARRAVRGGRGVPAAIFSYASQIPLPEVRCTACGGPPDSNPTPARGPNCILTGAFSVCSACACPFHLDCLLCSRARTPSSRNFRSRVGTRVSAQLTRASELSALPLARHLASPYTLLGTLLGSAPATRLELTGLCLLLCDRCRRLAGYPVSETFVEASATCITPPAPMIGDVETVASTDPAAVAPAASPLDMPDVSITISPRRTIQSAVHENGPLAASFSSPRGRQKRGRSPSSSSPATGRGRSRGRPPKRSRFHLEEANHAEHDDRGRGEATEEEEDLEAGLESQNGSDVGRRDPADCVHYDDEEDAFLQHRVGSSHPVTCSPHINGGLPKSAKPAVGRRRSGVATSTCVQEPSGTCASEFGLNHQAAAERFLAEISSLSVARPLIRCALGRTVLLEERNSGLWPAPQQTPTGDGFYRTRRTTQGCGAAVDNCSLGVSNLYAYDLDGLTDLLSRKALPRGPGEVVSQLRLLIKHFINSNRPGSRLHHCAQDLSAYVERRLAELDEQNSAVAGGDEDPIRSQPTLP</sequence>
<feature type="compositionally biased region" description="Basic residues" evidence="1">
    <location>
        <begin position="430"/>
        <end position="441"/>
    </location>
</feature>
<evidence type="ECO:0000313" key="2">
    <source>
        <dbReference type="EMBL" id="JAP57314.1"/>
    </source>
</evidence>